<evidence type="ECO:0000256" key="1">
    <source>
        <dbReference type="ARBA" id="ARBA00007401"/>
    </source>
</evidence>
<dbReference type="InterPro" id="IPR017853">
    <property type="entry name" value="GH"/>
</dbReference>
<dbReference type="AlphaFoldDB" id="A0A1Q2CPC1"/>
<evidence type="ECO:0008006" key="7">
    <source>
        <dbReference type="Google" id="ProtNLM"/>
    </source>
</evidence>
<dbReference type="SUPFAM" id="SSF51445">
    <property type="entry name" value="(Trans)glycosidases"/>
    <property type="match status" value="1"/>
</dbReference>
<dbReference type="Proteomes" id="UP000188145">
    <property type="component" value="Chromosome"/>
</dbReference>
<dbReference type="InterPro" id="IPR006102">
    <property type="entry name" value="Ig-like_GH2"/>
</dbReference>
<evidence type="ECO:0000259" key="4">
    <source>
        <dbReference type="Pfam" id="PF02837"/>
    </source>
</evidence>
<evidence type="ECO:0000313" key="5">
    <source>
        <dbReference type="EMBL" id="AQP47880.1"/>
    </source>
</evidence>
<reference evidence="6" key="1">
    <citation type="submission" date="2017-02" db="EMBL/GenBank/DDBJ databases">
        <title>Tessaracoccus aquaemaris sp. nov., isolated from the intestine of a Korean rockfish, Sebastes schlegelii, in a marine aquaculture pond.</title>
        <authorList>
            <person name="Tak E.J."/>
            <person name="Bae J.-W."/>
        </authorList>
    </citation>
    <scope>NUCLEOTIDE SEQUENCE [LARGE SCALE GENOMIC DNA]</scope>
    <source>
        <strain evidence="6">NSG39</strain>
    </source>
</reference>
<dbReference type="Gene3D" id="2.60.120.260">
    <property type="entry name" value="Galactose-binding domain-like"/>
    <property type="match status" value="1"/>
</dbReference>
<evidence type="ECO:0000313" key="6">
    <source>
        <dbReference type="Proteomes" id="UP000188145"/>
    </source>
</evidence>
<dbReference type="InterPro" id="IPR036156">
    <property type="entry name" value="Beta-gal/glucu_dom_sf"/>
</dbReference>
<dbReference type="InterPro" id="IPR008979">
    <property type="entry name" value="Galactose-bd-like_sf"/>
</dbReference>
<dbReference type="Pfam" id="PF10974">
    <property type="entry name" value="DUF2804"/>
    <property type="match status" value="1"/>
</dbReference>
<dbReference type="InterPro" id="IPR021243">
    <property type="entry name" value="DUF2804"/>
</dbReference>
<name>A0A1Q2CPC1_9ACTN</name>
<dbReference type="GO" id="GO:0004553">
    <property type="term" value="F:hydrolase activity, hydrolyzing O-glycosyl compounds"/>
    <property type="evidence" value="ECO:0007669"/>
    <property type="project" value="InterPro"/>
</dbReference>
<dbReference type="Gene3D" id="3.20.20.80">
    <property type="entry name" value="Glycosidases"/>
    <property type="match status" value="1"/>
</dbReference>
<gene>
    <name evidence="5" type="ORF">BW730_10635</name>
</gene>
<sequence length="926" mass="102938">MLTRWGESLDPNRPLPEYPRPQLVRDSYLNLNGPWDYAFTPLDAGRPQVWDGEIVVPFSPEAPLSGVGRTLDAASALWYRRSIDLPEGFARSRVLLHFGAVDQDCEVFLGDVSVGSHRGGYLPFALDITDALAAGHEELVVRVGDDTDATWRSRGKQSTRPGGIWYTPQSGIWQSVWIESVPEVFVRDVVLTPLLEEGAVEVTVVADEGTARVRILGDARRVDEADVRVNVATRIPLGRSARRWSPEDPFLHQVLVRLGDDEVESYFGLRSVGVGPDAEGHPRLLLNGAPYLHAGLLDQGYWPDGLYTPPSDEAMVYDIELAKELGFTVLRKHIKIEPLRWYHHCDRLGILVWQDMVNGGRRYNPLVIQAPVVAPLNLDDRRHRLFGRQDEEGRDEFLEELDATVALLRSSPSVALWVPFNEAWGQFDSLAVTDRLRGLDPTRPIDHASGWHDQGGGDLASRHVYFRRYRLSDADASDARAAALTEYGGYSHRVEGHTWGDDEFGYRRFADRGEFERAFLRLQHDQIGPAIDGGLSAYIYTQLSDVEGETNGLVTYDRAFVKVDTDSVHRSNLSLRQRHDAVALGLPSRPVPVLECEITSPVSLTLPDGRLNPASTGWTRTPLIRTDGIGRGRLGAGRNKRWEYWAVMTPSHVIALVTSDIDYAAVHGIWVLDRATGQAVAHDAIGVLGGSVDLPGTLGEGPVRTSTRAVKIAIDEVDGGTRLRARGPRVEVDIVAHRPEGHECLGVVVPWSETRFQYTVKDVARPATGWVAIDGTRHDLPAEGAWATLDHGRGRWPYDVTWNWGAGAGVVDGRVVGLQVGGKWTDATGSTENSLVVDGRLTKISEELVWEYDQEDWMSPWRVRGAGIDATMKPFHLKQSVTDLKVFSSDTNQCFGTWRGRVRDEHGTWVSIDGIEGWAEHVHNRW</sequence>
<dbReference type="InterPro" id="IPR051913">
    <property type="entry name" value="GH2_Domain-Containing"/>
</dbReference>
<comment type="similarity">
    <text evidence="1">Belongs to the glycosyl hydrolase 2 family.</text>
</comment>
<evidence type="ECO:0000259" key="2">
    <source>
        <dbReference type="Pfam" id="PF00703"/>
    </source>
</evidence>
<dbReference type="InterPro" id="IPR006104">
    <property type="entry name" value="Glyco_hydro_2_N"/>
</dbReference>
<feature type="domain" description="Glycoside hydrolase family 2 catalytic" evidence="3">
    <location>
        <begin position="313"/>
        <end position="455"/>
    </location>
</feature>
<dbReference type="Pfam" id="PF00703">
    <property type="entry name" value="Glyco_hydro_2"/>
    <property type="match status" value="1"/>
</dbReference>
<dbReference type="Pfam" id="PF02836">
    <property type="entry name" value="Glyco_hydro_2_C"/>
    <property type="match status" value="1"/>
</dbReference>
<dbReference type="RefSeq" id="WP_226996709.1">
    <property type="nucleotide sequence ID" value="NZ_CP019606.1"/>
</dbReference>
<organism evidence="5 6">
    <name type="scientific">Tessaracoccus aquimaris</name>
    <dbReference type="NCBI Taxonomy" id="1332264"/>
    <lineage>
        <taxon>Bacteria</taxon>
        <taxon>Bacillati</taxon>
        <taxon>Actinomycetota</taxon>
        <taxon>Actinomycetes</taxon>
        <taxon>Propionibacteriales</taxon>
        <taxon>Propionibacteriaceae</taxon>
        <taxon>Tessaracoccus</taxon>
    </lineage>
</organism>
<feature type="domain" description="Glycosyl hydrolases family 2 sugar binding" evidence="4">
    <location>
        <begin position="74"/>
        <end position="152"/>
    </location>
</feature>
<dbReference type="InterPro" id="IPR006103">
    <property type="entry name" value="Glyco_hydro_2_cat"/>
</dbReference>
<keyword evidence="6" id="KW-1185">Reference proteome</keyword>
<proteinExistence type="inferred from homology"/>
<evidence type="ECO:0000259" key="3">
    <source>
        <dbReference type="Pfam" id="PF02836"/>
    </source>
</evidence>
<dbReference type="SUPFAM" id="SSF49785">
    <property type="entry name" value="Galactose-binding domain-like"/>
    <property type="match status" value="1"/>
</dbReference>
<protein>
    <recommendedName>
        <fullName evidence="7">Glycosyl hydrolase family 2</fullName>
    </recommendedName>
</protein>
<dbReference type="KEGG" id="tes:BW730_10635"/>
<dbReference type="GO" id="GO:0005975">
    <property type="term" value="P:carbohydrate metabolic process"/>
    <property type="evidence" value="ECO:0007669"/>
    <property type="project" value="InterPro"/>
</dbReference>
<dbReference type="Pfam" id="PF02837">
    <property type="entry name" value="Glyco_hydro_2_N"/>
    <property type="match status" value="1"/>
</dbReference>
<dbReference type="EMBL" id="CP019606">
    <property type="protein sequence ID" value="AQP47880.1"/>
    <property type="molecule type" value="Genomic_DNA"/>
</dbReference>
<dbReference type="SUPFAM" id="SSF49303">
    <property type="entry name" value="beta-Galactosidase/glucuronidase domain"/>
    <property type="match status" value="1"/>
</dbReference>
<accession>A0A1Q2CPC1</accession>
<dbReference type="PANTHER" id="PTHR42732:SF2">
    <property type="entry name" value="BETA-MANNOSIDASE"/>
    <property type="match status" value="1"/>
</dbReference>
<dbReference type="PANTHER" id="PTHR42732">
    <property type="entry name" value="BETA-GALACTOSIDASE"/>
    <property type="match status" value="1"/>
</dbReference>
<feature type="domain" description="Glycoside hydrolase family 2 immunoglobulin-like beta-sandwich" evidence="2">
    <location>
        <begin position="184"/>
        <end position="270"/>
    </location>
</feature>
<dbReference type="STRING" id="1332264.BW730_10635"/>